<organism evidence="1">
    <name type="scientific">Sedimenticola thiotaurini</name>
    <dbReference type="NCBI Taxonomy" id="1543721"/>
    <lineage>
        <taxon>Bacteria</taxon>
        <taxon>Pseudomonadati</taxon>
        <taxon>Pseudomonadota</taxon>
        <taxon>Gammaproteobacteria</taxon>
        <taxon>Chromatiales</taxon>
        <taxon>Sedimenticolaceae</taxon>
        <taxon>Sedimenticola</taxon>
    </lineage>
</organism>
<evidence type="ECO:0000313" key="1">
    <source>
        <dbReference type="EMBL" id="HEB96874.1"/>
    </source>
</evidence>
<protein>
    <submittedName>
        <fullName evidence="1">Uncharacterized protein</fullName>
    </submittedName>
</protein>
<dbReference type="EMBL" id="DRKP01000123">
    <property type="protein sequence ID" value="HEB96874.1"/>
    <property type="molecule type" value="Genomic_DNA"/>
</dbReference>
<gene>
    <name evidence="1" type="ORF">ENI96_10650</name>
</gene>
<reference evidence="1" key="1">
    <citation type="journal article" date="2020" name="mSystems">
        <title>Genome- and Community-Level Interaction Insights into Carbon Utilization and Element Cycling Functions of Hydrothermarchaeota in Hydrothermal Sediment.</title>
        <authorList>
            <person name="Zhou Z."/>
            <person name="Liu Y."/>
            <person name="Xu W."/>
            <person name="Pan J."/>
            <person name="Luo Z.H."/>
            <person name="Li M."/>
        </authorList>
    </citation>
    <scope>NUCLEOTIDE SEQUENCE [LARGE SCALE GENOMIC DNA]</scope>
    <source>
        <strain evidence="1">HyVt-443</strain>
    </source>
</reference>
<sequence>MGTETRRNRIGPGLVIGAILLAAGQGNALAGEEGRYRAIVLQEGGASNNSATLAPKVFIMDTRDGHMWTWEQNSRITTPRGGLTFGNALIYQGRVKPGERPGDVVLQQQR</sequence>
<comment type="caution">
    <text evidence="1">The sequence shown here is derived from an EMBL/GenBank/DDBJ whole genome shotgun (WGS) entry which is preliminary data.</text>
</comment>
<accession>A0A831W3R4</accession>
<name>A0A831W3R4_9GAMM</name>
<dbReference type="Proteomes" id="UP000886251">
    <property type="component" value="Unassembled WGS sequence"/>
</dbReference>
<proteinExistence type="predicted"/>
<dbReference type="AlphaFoldDB" id="A0A831W3R4"/>